<accession>A0ABQ2G7G0</accession>
<keyword evidence="2" id="KW-1185">Reference proteome</keyword>
<proteinExistence type="predicted"/>
<comment type="caution">
    <text evidence="1">The sequence shown here is derived from an EMBL/GenBank/DDBJ whole genome shotgun (WGS) entry which is preliminary data.</text>
</comment>
<sequence length="130" mass="13891">MAGGCQLGHRLVCSPRTGPPGFISSLMEVCTPFVACDIPDATELTVYIRAAPAAHEARLIGTRTRDALTAAKARCARLGSPLPMSDTDSVCFVNKPGGRRFANSTPGTRSTRSRFARIFIVLQTIQSEPV</sequence>
<dbReference type="Proteomes" id="UP000639973">
    <property type="component" value="Unassembled WGS sequence"/>
</dbReference>
<name>A0ABQ2G7G0_9DEIO</name>
<protein>
    <submittedName>
        <fullName evidence="1">Uncharacterized protein</fullName>
    </submittedName>
</protein>
<organism evidence="1 2">
    <name type="scientific">Deinococcus aerolatus</name>
    <dbReference type="NCBI Taxonomy" id="522487"/>
    <lineage>
        <taxon>Bacteria</taxon>
        <taxon>Thermotogati</taxon>
        <taxon>Deinococcota</taxon>
        <taxon>Deinococci</taxon>
        <taxon>Deinococcales</taxon>
        <taxon>Deinococcaceae</taxon>
        <taxon>Deinococcus</taxon>
    </lineage>
</organism>
<evidence type="ECO:0000313" key="1">
    <source>
        <dbReference type="EMBL" id="GGL79444.1"/>
    </source>
</evidence>
<evidence type="ECO:0000313" key="2">
    <source>
        <dbReference type="Proteomes" id="UP000639973"/>
    </source>
</evidence>
<gene>
    <name evidence="1" type="ORF">GCM10010840_16650</name>
</gene>
<reference evidence="2" key="1">
    <citation type="journal article" date="2019" name="Int. J. Syst. Evol. Microbiol.">
        <title>The Global Catalogue of Microorganisms (GCM) 10K type strain sequencing project: providing services to taxonomists for standard genome sequencing and annotation.</title>
        <authorList>
            <consortium name="The Broad Institute Genomics Platform"/>
            <consortium name="The Broad Institute Genome Sequencing Center for Infectious Disease"/>
            <person name="Wu L."/>
            <person name="Ma J."/>
        </authorList>
    </citation>
    <scope>NUCLEOTIDE SEQUENCE [LARGE SCALE GENOMIC DNA]</scope>
    <source>
        <strain evidence="2">JCM 15442</strain>
    </source>
</reference>
<dbReference type="EMBL" id="BMOL01000006">
    <property type="protein sequence ID" value="GGL79444.1"/>
    <property type="molecule type" value="Genomic_DNA"/>
</dbReference>